<sequence length="481" mass="52553">MSLSPRVLLVSASLVLALASPGVARASDELAPGTAVPVEPGEKTGLRTGIPFFDDITVAGNLYYFQRKRTRKDPQTGRYARNLDHATANASADLDTGLIGGVAGFNFGVFGARDLYSNASPYHEMAFFPSGDPFHPNWDATRSRPGVSVYKGYLRLEPGPFRAKIGYFQSTEPNTLGNIWSLMPGTWRGAEAGATFGALTLGFAVADAYKAPWFRTMNRFYRADGTTPVSYLWSAGAGYVFSDGPLEGTRVEVAYGRSQDFLMNAHLKTEWNGTPGGTPLSLGYQLYLMGDSDDSGGPNDLFEGLAHQHYAYARLDLAPWRLSLESTYTRAPQSRGKVVDGSTHQLGYHAYRLVSRYGLSKGAIDPWWDCRSDWNHDAEVAVFARVSRTLDDLGLEGLEAGISGARGWGGRSVLTDRKLGEWAVSLDLGAVIPRGPLEGGSVRFHFTRYRNLTGLPDWAPFGNLFQSEYDFKFLIHIPVGG</sequence>
<comment type="similarity">
    <text evidence="1">Belongs to the outer membrane porin (Opr) (TC 1.B.25) family.</text>
</comment>
<dbReference type="RefSeq" id="WP_192533362.1">
    <property type="nucleotide sequence ID" value="NZ_JACZHT010000001.1"/>
</dbReference>
<comment type="caution">
    <text evidence="5">The sequence shown here is derived from an EMBL/GenBank/DDBJ whole genome shotgun (WGS) entry which is preliminary data.</text>
</comment>
<evidence type="ECO:0008006" key="7">
    <source>
        <dbReference type="Google" id="ProtNLM"/>
    </source>
</evidence>
<feature type="chain" id="PRO_5035149553" description="Outer membrane porin, OprD family" evidence="4">
    <location>
        <begin position="27"/>
        <end position="481"/>
    </location>
</feature>
<gene>
    <name evidence="5" type="ORF">IHV25_02425</name>
</gene>
<evidence type="ECO:0000313" key="5">
    <source>
        <dbReference type="EMBL" id="MBE1236507.1"/>
    </source>
</evidence>
<reference evidence="5" key="1">
    <citation type="submission" date="2020-10" db="EMBL/GenBank/DDBJ databases">
        <title>Genome sequence of the unusual species of purple photosynthetic bacteria, Phaeovibrio sulfidiphilus DSM 23193, type strain.</title>
        <authorList>
            <person name="Kyndt J.A."/>
            <person name="Meyer T.E."/>
        </authorList>
    </citation>
    <scope>NUCLEOTIDE SEQUENCE</scope>
    <source>
        <strain evidence="5">DSM 23193</strain>
    </source>
</reference>
<evidence type="ECO:0000256" key="2">
    <source>
        <dbReference type="ARBA" id="ARBA00022448"/>
    </source>
</evidence>
<keyword evidence="6" id="KW-1185">Reference proteome</keyword>
<organism evidence="5 6">
    <name type="scientific">Phaeovibrio sulfidiphilus</name>
    <dbReference type="NCBI Taxonomy" id="1220600"/>
    <lineage>
        <taxon>Bacteria</taxon>
        <taxon>Pseudomonadati</taxon>
        <taxon>Pseudomonadota</taxon>
        <taxon>Alphaproteobacteria</taxon>
        <taxon>Rhodospirillales</taxon>
        <taxon>Rhodospirillaceae</taxon>
        <taxon>Phaeovibrio</taxon>
    </lineage>
</organism>
<dbReference type="GO" id="GO:0015772">
    <property type="term" value="P:oligosaccharide transport"/>
    <property type="evidence" value="ECO:0007669"/>
    <property type="project" value="TreeGrafter"/>
</dbReference>
<keyword evidence="3 4" id="KW-0732">Signal</keyword>
<dbReference type="InterPro" id="IPR005318">
    <property type="entry name" value="OM_porin_bac"/>
</dbReference>
<dbReference type="Proteomes" id="UP000631034">
    <property type="component" value="Unassembled WGS sequence"/>
</dbReference>
<dbReference type="EMBL" id="JACZHT010000001">
    <property type="protein sequence ID" value="MBE1236507.1"/>
    <property type="molecule type" value="Genomic_DNA"/>
</dbReference>
<dbReference type="Gene3D" id="2.40.160.10">
    <property type="entry name" value="Porin"/>
    <property type="match status" value="1"/>
</dbReference>
<dbReference type="PANTHER" id="PTHR34596:SF2">
    <property type="entry name" value="CHITOPORIN"/>
    <property type="match status" value="1"/>
</dbReference>
<evidence type="ECO:0000256" key="4">
    <source>
        <dbReference type="SAM" id="SignalP"/>
    </source>
</evidence>
<evidence type="ECO:0000256" key="3">
    <source>
        <dbReference type="ARBA" id="ARBA00022729"/>
    </source>
</evidence>
<dbReference type="PANTHER" id="PTHR34596">
    <property type="entry name" value="CHITOPORIN"/>
    <property type="match status" value="1"/>
</dbReference>
<dbReference type="InterPro" id="IPR023614">
    <property type="entry name" value="Porin_dom_sf"/>
</dbReference>
<feature type="signal peptide" evidence="4">
    <location>
        <begin position="1"/>
        <end position="26"/>
    </location>
</feature>
<protein>
    <recommendedName>
        <fullName evidence="7">Outer membrane porin, OprD family</fullName>
    </recommendedName>
</protein>
<keyword evidence="2" id="KW-0813">Transport</keyword>
<dbReference type="GO" id="GO:0015288">
    <property type="term" value="F:porin activity"/>
    <property type="evidence" value="ECO:0007669"/>
    <property type="project" value="TreeGrafter"/>
</dbReference>
<evidence type="ECO:0000313" key="6">
    <source>
        <dbReference type="Proteomes" id="UP000631034"/>
    </source>
</evidence>
<proteinExistence type="inferred from homology"/>
<name>A0A8J6YVI2_9PROT</name>
<accession>A0A8J6YVI2</accession>
<evidence type="ECO:0000256" key="1">
    <source>
        <dbReference type="ARBA" id="ARBA00009075"/>
    </source>
</evidence>
<dbReference type="AlphaFoldDB" id="A0A8J6YVI2"/>
<dbReference type="GO" id="GO:0016020">
    <property type="term" value="C:membrane"/>
    <property type="evidence" value="ECO:0007669"/>
    <property type="project" value="InterPro"/>
</dbReference>